<comment type="caution">
    <text evidence="1">The sequence shown here is derived from an EMBL/GenBank/DDBJ whole genome shotgun (WGS) entry which is preliminary data.</text>
</comment>
<gene>
    <name evidence="1" type="ORF">C0J50_3118</name>
</gene>
<organism evidence="1 2">
    <name type="scientific">Silurus asotus</name>
    <name type="common">Amur catfish</name>
    <name type="synonym">Parasilurus asotus</name>
    <dbReference type="NCBI Taxonomy" id="30991"/>
    <lineage>
        <taxon>Eukaryota</taxon>
        <taxon>Metazoa</taxon>
        <taxon>Chordata</taxon>
        <taxon>Craniata</taxon>
        <taxon>Vertebrata</taxon>
        <taxon>Euteleostomi</taxon>
        <taxon>Actinopterygii</taxon>
        <taxon>Neopterygii</taxon>
        <taxon>Teleostei</taxon>
        <taxon>Ostariophysi</taxon>
        <taxon>Siluriformes</taxon>
        <taxon>Siluridae</taxon>
        <taxon>Silurus</taxon>
    </lineage>
</organism>
<evidence type="ECO:0000313" key="2">
    <source>
        <dbReference type="Proteomes" id="UP001205998"/>
    </source>
</evidence>
<dbReference type="Proteomes" id="UP001205998">
    <property type="component" value="Unassembled WGS sequence"/>
</dbReference>
<evidence type="ECO:0000313" key="1">
    <source>
        <dbReference type="EMBL" id="KAI5628141.1"/>
    </source>
</evidence>
<keyword evidence="2" id="KW-1185">Reference proteome</keyword>
<protein>
    <submittedName>
        <fullName evidence="1">Uncharacterized protein</fullName>
    </submittedName>
</protein>
<feature type="non-terminal residue" evidence="1">
    <location>
        <position position="1"/>
    </location>
</feature>
<name>A0AAD5B416_SILAS</name>
<dbReference type="EMBL" id="MU546070">
    <property type="protein sequence ID" value="KAI5628141.1"/>
    <property type="molecule type" value="Genomic_DNA"/>
</dbReference>
<sequence>ILSSISTEELSEYLKSTNPVINGSELCTLLNNYNRTTQYLEMEPVLSSALASRTLECVWPRALSASSQADVEQWYNVTLLQYLPYLSSQLISSTQLSGASCLSYRKLVSILGDNYTFAAADFTPADVYSSIKEYLSSGNGSPRCYNSSDPLLNSTAWFVDNIGFFITFITLTDLQSFLSGNILGLFVENSENLQLFNNSKIAVNVTEYYTTQLYIQNSNFNPLRLPGALICNAPGSVFVPFGVEDTQTILSNINKFCSKTNPEVKSQFSFPVPIMKTDFYHLNISIH</sequence>
<accession>A0AAD5B416</accession>
<reference evidence="1" key="1">
    <citation type="submission" date="2018-07" db="EMBL/GenBank/DDBJ databases">
        <title>Comparative genomics of catfishes provides insights into carnivory and benthic adaptation.</title>
        <authorList>
            <person name="Zhang Y."/>
            <person name="Wang D."/>
            <person name="Peng Z."/>
            <person name="Zheng S."/>
            <person name="Shao F."/>
            <person name="Tao W."/>
        </authorList>
    </citation>
    <scope>NUCLEOTIDE SEQUENCE</scope>
    <source>
        <strain evidence="1">Chongqing</strain>
    </source>
</reference>
<dbReference type="AlphaFoldDB" id="A0AAD5B416"/>
<proteinExistence type="predicted"/>